<name>A0A7S2QM02_9DINO</name>
<evidence type="ECO:0000256" key="2">
    <source>
        <dbReference type="ARBA" id="ARBA00022679"/>
    </source>
</evidence>
<keyword evidence="3 6" id="KW-0547">Nucleotide-binding</keyword>
<evidence type="ECO:0000256" key="3">
    <source>
        <dbReference type="ARBA" id="ARBA00022741"/>
    </source>
</evidence>
<evidence type="ECO:0000256" key="5">
    <source>
        <dbReference type="ARBA" id="ARBA00022840"/>
    </source>
</evidence>
<dbReference type="PANTHER" id="PTHR24349">
    <property type="entry name" value="SERINE/THREONINE-PROTEIN KINASE"/>
    <property type="match status" value="1"/>
</dbReference>
<dbReference type="PROSITE" id="PS50011">
    <property type="entry name" value="PROTEIN_KINASE_DOM"/>
    <property type="match status" value="1"/>
</dbReference>
<dbReference type="PROSITE" id="PS00107">
    <property type="entry name" value="PROTEIN_KINASE_ATP"/>
    <property type="match status" value="1"/>
</dbReference>
<keyword evidence="2" id="KW-0808">Transferase</keyword>
<dbReference type="InterPro" id="IPR008271">
    <property type="entry name" value="Ser/Thr_kinase_AS"/>
</dbReference>
<keyword evidence="1 7" id="KW-0723">Serine/threonine-protein kinase</keyword>
<dbReference type="GO" id="GO:0004674">
    <property type="term" value="F:protein serine/threonine kinase activity"/>
    <property type="evidence" value="ECO:0007669"/>
    <property type="project" value="UniProtKB-KW"/>
</dbReference>
<feature type="compositionally biased region" description="Polar residues" evidence="8">
    <location>
        <begin position="1"/>
        <end position="12"/>
    </location>
</feature>
<feature type="region of interest" description="Disordered" evidence="8">
    <location>
        <begin position="1"/>
        <end position="51"/>
    </location>
</feature>
<feature type="domain" description="Protein kinase" evidence="9">
    <location>
        <begin position="105"/>
        <end position="378"/>
    </location>
</feature>
<evidence type="ECO:0000256" key="6">
    <source>
        <dbReference type="PROSITE-ProRule" id="PRU10141"/>
    </source>
</evidence>
<reference evidence="10" key="1">
    <citation type="submission" date="2021-01" db="EMBL/GenBank/DDBJ databases">
        <authorList>
            <person name="Corre E."/>
            <person name="Pelletier E."/>
            <person name="Niang G."/>
            <person name="Scheremetjew M."/>
            <person name="Finn R."/>
            <person name="Kale V."/>
            <person name="Holt S."/>
            <person name="Cochrane G."/>
            <person name="Meng A."/>
            <person name="Brown T."/>
            <person name="Cohen L."/>
        </authorList>
    </citation>
    <scope>NUCLEOTIDE SEQUENCE</scope>
    <source>
        <strain evidence="10">RCC3387</strain>
    </source>
</reference>
<dbReference type="AlphaFoldDB" id="A0A7S2QM02"/>
<keyword evidence="5 6" id="KW-0067">ATP-binding</keyword>
<dbReference type="SMART" id="SM00220">
    <property type="entry name" value="S_TKc"/>
    <property type="match status" value="1"/>
</dbReference>
<proteinExistence type="inferred from homology"/>
<evidence type="ECO:0000256" key="4">
    <source>
        <dbReference type="ARBA" id="ARBA00022777"/>
    </source>
</evidence>
<dbReference type="PROSITE" id="PS00108">
    <property type="entry name" value="PROTEIN_KINASE_ST"/>
    <property type="match status" value="1"/>
</dbReference>
<dbReference type="InterPro" id="IPR017441">
    <property type="entry name" value="Protein_kinase_ATP_BS"/>
</dbReference>
<protein>
    <recommendedName>
        <fullName evidence="9">Protein kinase domain-containing protein</fullName>
    </recommendedName>
</protein>
<keyword evidence="4" id="KW-0418">Kinase</keyword>
<dbReference type="Gene3D" id="3.30.200.20">
    <property type="entry name" value="Phosphorylase Kinase, domain 1"/>
    <property type="match status" value="1"/>
</dbReference>
<evidence type="ECO:0000256" key="8">
    <source>
        <dbReference type="SAM" id="MobiDB-lite"/>
    </source>
</evidence>
<sequence>MMDRTATPSMSHFGNLGLSPDESQAPEVTNADVEGLPSPSQGGADGGRGISGLGGSCGGSLGGLGGGHGESGLVREESCSNLFLHEPDVQKVDSESCEFEQRYSLVGQGPLGEGTFGLVWRCTPKALAAPLRGPAERAAKIVRKARLQPRDMRYLLGDDGEIATHLTMKHPNIVELFEYFDEPQSVTLVLEFCRGGDLFDAIIQASKTTGRGFLENAAAVATSHVLSALAYVHGQSVVHRDVKCENVLLAQMGVPADCNTFKLCDFGFAAHDRGEGFSDRLGSPDTVAPEVVAGTRYSFPADLWSTGTLVYMMLSATPPFYAPTDHDVLRKVRTGNYSLCGTLWDSVSAPPKHVITSLMTVDAKLRPTAGEALSKAWLKDVPQLQPP</sequence>
<feature type="binding site" evidence="6">
    <location>
        <position position="144"/>
    </location>
    <ligand>
        <name>ATP</name>
        <dbReference type="ChEBI" id="CHEBI:30616"/>
    </ligand>
</feature>
<evidence type="ECO:0000256" key="1">
    <source>
        <dbReference type="ARBA" id="ARBA00022527"/>
    </source>
</evidence>
<dbReference type="EMBL" id="HBGW01100657">
    <property type="protein sequence ID" value="CAD9645875.1"/>
    <property type="molecule type" value="Transcribed_RNA"/>
</dbReference>
<dbReference type="InterPro" id="IPR000719">
    <property type="entry name" value="Prot_kinase_dom"/>
</dbReference>
<gene>
    <name evidence="10" type="ORF">BRAN1462_LOCUS63697</name>
</gene>
<dbReference type="InterPro" id="IPR011009">
    <property type="entry name" value="Kinase-like_dom_sf"/>
</dbReference>
<dbReference type="InterPro" id="IPR050205">
    <property type="entry name" value="CDPK_Ser/Thr_kinases"/>
</dbReference>
<evidence type="ECO:0000313" key="10">
    <source>
        <dbReference type="EMBL" id="CAD9645875.1"/>
    </source>
</evidence>
<dbReference type="Pfam" id="PF00069">
    <property type="entry name" value="Pkinase"/>
    <property type="match status" value="1"/>
</dbReference>
<comment type="similarity">
    <text evidence="7">Belongs to the protein kinase superfamily.</text>
</comment>
<accession>A0A7S2QM02</accession>
<evidence type="ECO:0000259" key="9">
    <source>
        <dbReference type="PROSITE" id="PS50011"/>
    </source>
</evidence>
<dbReference type="Gene3D" id="1.10.510.10">
    <property type="entry name" value="Transferase(Phosphotransferase) domain 1"/>
    <property type="match status" value="1"/>
</dbReference>
<dbReference type="SUPFAM" id="SSF56112">
    <property type="entry name" value="Protein kinase-like (PK-like)"/>
    <property type="match status" value="1"/>
</dbReference>
<evidence type="ECO:0000256" key="7">
    <source>
        <dbReference type="RuleBase" id="RU000304"/>
    </source>
</evidence>
<dbReference type="GO" id="GO:0005524">
    <property type="term" value="F:ATP binding"/>
    <property type="evidence" value="ECO:0007669"/>
    <property type="project" value="UniProtKB-UniRule"/>
</dbReference>
<organism evidence="10">
    <name type="scientific">Zooxanthella nutricula</name>
    <dbReference type="NCBI Taxonomy" id="1333877"/>
    <lineage>
        <taxon>Eukaryota</taxon>
        <taxon>Sar</taxon>
        <taxon>Alveolata</taxon>
        <taxon>Dinophyceae</taxon>
        <taxon>Peridiniales</taxon>
        <taxon>Peridiniales incertae sedis</taxon>
        <taxon>Zooxanthella</taxon>
    </lineage>
</organism>